<gene>
    <name evidence="2" type="ORF">GCM10023176_43160</name>
</gene>
<protein>
    <recommendedName>
        <fullName evidence="4">Polyketide cyclase / dehydrase and lipid transport</fullName>
    </recommendedName>
</protein>
<accession>A0ABP8SW82</accession>
<comment type="caution">
    <text evidence="2">The sequence shown here is derived from an EMBL/GenBank/DDBJ whole genome shotgun (WGS) entry which is preliminary data.</text>
</comment>
<reference evidence="3" key="1">
    <citation type="journal article" date="2019" name="Int. J. Syst. Evol. Microbiol.">
        <title>The Global Catalogue of Microorganisms (GCM) 10K type strain sequencing project: providing services to taxonomists for standard genome sequencing and annotation.</title>
        <authorList>
            <consortium name="The Broad Institute Genomics Platform"/>
            <consortium name="The Broad Institute Genome Sequencing Center for Infectious Disease"/>
            <person name="Wu L."/>
            <person name="Ma J."/>
        </authorList>
    </citation>
    <scope>NUCLEOTIDE SEQUENCE [LARGE SCALE GENOMIC DNA]</scope>
    <source>
        <strain evidence="3">JCM 3175</strain>
    </source>
</reference>
<dbReference type="EMBL" id="BAABGU010000025">
    <property type="protein sequence ID" value="GAA4574936.1"/>
    <property type="molecule type" value="Genomic_DNA"/>
</dbReference>
<dbReference type="Proteomes" id="UP001500307">
    <property type="component" value="Unassembled WGS sequence"/>
</dbReference>
<name>A0ABP8SW82_9ACTN</name>
<evidence type="ECO:0000313" key="3">
    <source>
        <dbReference type="Proteomes" id="UP001500307"/>
    </source>
</evidence>
<evidence type="ECO:0000256" key="1">
    <source>
        <dbReference type="SAM" id="MobiDB-lite"/>
    </source>
</evidence>
<dbReference type="RefSeq" id="WP_346122298.1">
    <property type="nucleotide sequence ID" value="NZ_BAABGU010000025.1"/>
</dbReference>
<feature type="region of interest" description="Disordered" evidence="1">
    <location>
        <begin position="34"/>
        <end position="58"/>
    </location>
</feature>
<organism evidence="2 3">
    <name type="scientific">Micromonospora coerulea</name>
    <dbReference type="NCBI Taxonomy" id="47856"/>
    <lineage>
        <taxon>Bacteria</taxon>
        <taxon>Bacillati</taxon>
        <taxon>Actinomycetota</taxon>
        <taxon>Actinomycetes</taxon>
        <taxon>Micromonosporales</taxon>
        <taxon>Micromonosporaceae</taxon>
        <taxon>Micromonospora</taxon>
    </lineage>
</organism>
<evidence type="ECO:0008006" key="4">
    <source>
        <dbReference type="Google" id="ProtNLM"/>
    </source>
</evidence>
<feature type="compositionally biased region" description="Low complexity" evidence="1">
    <location>
        <begin position="40"/>
        <end position="58"/>
    </location>
</feature>
<keyword evidence="3" id="KW-1185">Reference proteome</keyword>
<sequence length="58" mass="6330">MTSTTRTVQVYRIYIQATPEAVWTAITAPEWSERYGTARPPTTSCAPAAGTAASRARR</sequence>
<dbReference type="SUPFAM" id="SSF55961">
    <property type="entry name" value="Bet v1-like"/>
    <property type="match status" value="1"/>
</dbReference>
<evidence type="ECO:0000313" key="2">
    <source>
        <dbReference type="EMBL" id="GAA4574936.1"/>
    </source>
</evidence>
<proteinExistence type="predicted"/>